<dbReference type="KEGG" id="amin:AUMI_10950"/>
<evidence type="ECO:0000256" key="1">
    <source>
        <dbReference type="ARBA" id="ARBA00021390"/>
    </source>
</evidence>
<dbReference type="InterPro" id="IPR001034">
    <property type="entry name" value="DeoR_HTH"/>
</dbReference>
<dbReference type="Pfam" id="PF08220">
    <property type="entry name" value="HTH_DeoR"/>
    <property type="match status" value="1"/>
</dbReference>
<dbReference type="GO" id="GO:0003700">
    <property type="term" value="F:DNA-binding transcription factor activity"/>
    <property type="evidence" value="ECO:0007669"/>
    <property type="project" value="InterPro"/>
</dbReference>
<dbReference type="InterPro" id="IPR036388">
    <property type="entry name" value="WH-like_DNA-bd_sf"/>
</dbReference>
<dbReference type="Proteomes" id="UP000243847">
    <property type="component" value="Chromosome sequence1"/>
</dbReference>
<keyword evidence="4" id="KW-0804">Transcription</keyword>
<dbReference type="SUPFAM" id="SSF100950">
    <property type="entry name" value="NagB/RpiA/CoA transferase-like"/>
    <property type="match status" value="1"/>
</dbReference>
<name>A0A173LUZ5_9MICO</name>
<dbReference type="EMBL" id="AP017457">
    <property type="protein sequence ID" value="BAU98638.1"/>
    <property type="molecule type" value="Genomic_DNA"/>
</dbReference>
<evidence type="ECO:0000256" key="3">
    <source>
        <dbReference type="ARBA" id="ARBA00023015"/>
    </source>
</evidence>
<gene>
    <name evidence="7" type="ORF">AUMI_10950</name>
</gene>
<evidence type="ECO:0000256" key="4">
    <source>
        <dbReference type="ARBA" id="ARBA00023163"/>
    </source>
</evidence>
<proteinExistence type="predicted"/>
<dbReference type="AlphaFoldDB" id="A0A173LUZ5"/>
<dbReference type="InterPro" id="IPR014036">
    <property type="entry name" value="DeoR-like_C"/>
</dbReference>
<dbReference type="PROSITE" id="PS51000">
    <property type="entry name" value="HTH_DEOR_2"/>
    <property type="match status" value="1"/>
</dbReference>
<dbReference type="RefSeq" id="WP_096380131.1">
    <property type="nucleotide sequence ID" value="NZ_AP017457.1"/>
</dbReference>
<keyword evidence="2" id="KW-0678">Repressor</keyword>
<dbReference type="Gene3D" id="1.10.10.10">
    <property type="entry name" value="Winged helix-like DNA-binding domain superfamily/Winged helix DNA-binding domain"/>
    <property type="match status" value="1"/>
</dbReference>
<keyword evidence="3" id="KW-0805">Transcription regulation</keyword>
<dbReference type="OrthoDB" id="7688673at2"/>
<evidence type="ECO:0000313" key="8">
    <source>
        <dbReference type="Proteomes" id="UP000243847"/>
    </source>
</evidence>
<comment type="function">
    <text evidence="5">Repressor of the lactose catabolism operon. Galactose-6-phosphate is the inducer.</text>
</comment>
<dbReference type="InterPro" id="IPR050313">
    <property type="entry name" value="Carb_Metab_HTH_regulators"/>
</dbReference>
<dbReference type="PANTHER" id="PTHR30363">
    <property type="entry name" value="HTH-TYPE TRANSCRIPTIONAL REGULATOR SRLR-RELATED"/>
    <property type="match status" value="1"/>
</dbReference>
<dbReference type="SMART" id="SM00420">
    <property type="entry name" value="HTH_DEOR"/>
    <property type="match status" value="1"/>
</dbReference>
<dbReference type="Gene3D" id="3.40.50.1360">
    <property type="match status" value="1"/>
</dbReference>
<evidence type="ECO:0000313" key="7">
    <source>
        <dbReference type="EMBL" id="BAU98638.1"/>
    </source>
</evidence>
<dbReference type="PANTHER" id="PTHR30363:SF4">
    <property type="entry name" value="GLYCEROL-3-PHOSPHATE REGULON REPRESSOR"/>
    <property type="match status" value="1"/>
</dbReference>
<dbReference type="SUPFAM" id="SSF46785">
    <property type="entry name" value="Winged helix' DNA-binding domain"/>
    <property type="match status" value="1"/>
</dbReference>
<feature type="domain" description="HTH deoR-type" evidence="6">
    <location>
        <begin position="3"/>
        <end position="58"/>
    </location>
</feature>
<accession>A0A173LUZ5</accession>
<reference evidence="7 8" key="1">
    <citation type="journal article" date="2016" name="Genome Announc.">
        <title>Complete Genome Sequence of Aurantimicrobium minutum Type Strain KNCT, a Planktonic Ultramicrobacterium Isolated from River Water.</title>
        <authorList>
            <person name="Nakai R."/>
            <person name="Fujisawa T."/>
            <person name="Nakamura Y."/>
            <person name="Nishide H."/>
            <person name="Uchiyama I."/>
            <person name="Baba T."/>
            <person name="Toyoda A."/>
            <person name="Fujiyama A."/>
            <person name="Naganuma T."/>
            <person name="Niki H."/>
        </authorList>
    </citation>
    <scope>NUCLEOTIDE SEQUENCE [LARGE SCALE GENOMIC DNA]</scope>
    <source>
        <strain evidence="7 8">KNC</strain>
    </source>
</reference>
<dbReference type="Pfam" id="PF00455">
    <property type="entry name" value="DeoRC"/>
    <property type="match status" value="1"/>
</dbReference>
<dbReference type="InterPro" id="IPR037171">
    <property type="entry name" value="NagB/RpiA_transferase-like"/>
</dbReference>
<dbReference type="PRINTS" id="PR00037">
    <property type="entry name" value="HTHLACR"/>
</dbReference>
<protein>
    <recommendedName>
        <fullName evidence="1">Lactose phosphotransferase system repressor</fullName>
    </recommendedName>
</protein>
<organism evidence="7 8">
    <name type="scientific">Aurantimicrobium minutum</name>
    <dbReference type="NCBI Taxonomy" id="708131"/>
    <lineage>
        <taxon>Bacteria</taxon>
        <taxon>Bacillati</taxon>
        <taxon>Actinomycetota</taxon>
        <taxon>Actinomycetes</taxon>
        <taxon>Micrococcales</taxon>
        <taxon>Microbacteriaceae</taxon>
        <taxon>Aurantimicrobium</taxon>
    </lineage>
</organism>
<dbReference type="InterPro" id="IPR036390">
    <property type="entry name" value="WH_DNA-bd_sf"/>
</dbReference>
<dbReference type="GeneID" id="80451278"/>
<dbReference type="SMART" id="SM01134">
    <property type="entry name" value="DeoRC"/>
    <property type="match status" value="1"/>
</dbReference>
<evidence type="ECO:0000256" key="2">
    <source>
        <dbReference type="ARBA" id="ARBA00022491"/>
    </source>
</evidence>
<sequence>MYAPERHQAILAKARHEGRVEVRTLAEELDVTPETIRRDLTVLERRGLLHRAHGGAIPVDRLSVEPDVTYREGVLSAEKERIARMALSEVPAGGSIILDAGTTTARLAALLPQDIELTVVTNSIPIAAVLATRPNIQLHLLGGHVRPITLAMVGSWPEDALKSLSVDVAFLGINGLTPERGLTTPDLEEARIKSAFVDAARRTVVLADHTKFGREDFGHVAPMSRIDTVITDSDIDHEHLLEIEMSGPDVVVA</sequence>
<evidence type="ECO:0000256" key="5">
    <source>
        <dbReference type="ARBA" id="ARBA00024937"/>
    </source>
</evidence>
<evidence type="ECO:0000259" key="6">
    <source>
        <dbReference type="PROSITE" id="PS51000"/>
    </source>
</evidence>